<evidence type="ECO:0000259" key="3">
    <source>
        <dbReference type="Pfam" id="PF08028"/>
    </source>
</evidence>
<dbReference type="InterPro" id="IPR036250">
    <property type="entry name" value="AcylCo_DH-like_C"/>
</dbReference>
<protein>
    <submittedName>
        <fullName evidence="4">Acyl-CoA dehydrogenase protein</fullName>
    </submittedName>
</protein>
<dbReference type="InterPro" id="IPR046373">
    <property type="entry name" value="Acyl-CoA_Oxase/DH_mid-dom_sf"/>
</dbReference>
<dbReference type="RefSeq" id="WP_074843533.1">
    <property type="nucleotide sequence ID" value="NZ_RBPB01000214.1"/>
</dbReference>
<dbReference type="InterPro" id="IPR023922">
    <property type="entry name" value="S04_starv_induced_SfnB"/>
</dbReference>
<dbReference type="PANTHER" id="PTHR43884">
    <property type="entry name" value="ACYL-COA DEHYDROGENASE"/>
    <property type="match status" value="1"/>
</dbReference>
<dbReference type="InterPro" id="IPR013786">
    <property type="entry name" value="AcylCoA_DH/ox_N"/>
</dbReference>
<dbReference type="Gene3D" id="1.20.140.10">
    <property type="entry name" value="Butyryl-CoA Dehydrogenase, subunit A, domain 3"/>
    <property type="match status" value="1"/>
</dbReference>
<dbReference type="Gene3D" id="2.40.110.10">
    <property type="entry name" value="Butyryl-CoA Dehydrogenase, subunit A, domain 2"/>
    <property type="match status" value="1"/>
</dbReference>
<evidence type="ECO:0000256" key="1">
    <source>
        <dbReference type="ARBA" id="ARBA00023002"/>
    </source>
</evidence>
<reference evidence="4 5" key="1">
    <citation type="submission" date="2018-08" db="EMBL/GenBank/DDBJ databases">
        <title>Recombination of ecologically and evolutionarily significant loci maintains genetic cohesion in the Pseudomonas syringae species complex.</title>
        <authorList>
            <person name="Dillon M."/>
            <person name="Thakur S."/>
            <person name="Almeida R.N.D."/>
            <person name="Weir B.S."/>
            <person name="Guttman D.S."/>
        </authorList>
    </citation>
    <scope>NUCLEOTIDE SEQUENCE [LARGE SCALE GENOMIC DNA]</scope>
    <source>
        <strain evidence="4 5">1089_5</strain>
    </source>
</reference>
<dbReference type="Pfam" id="PF08028">
    <property type="entry name" value="Acyl-CoA_dh_2"/>
    <property type="match status" value="1"/>
</dbReference>
<dbReference type="GO" id="GO:0006552">
    <property type="term" value="P:L-leucine catabolic process"/>
    <property type="evidence" value="ECO:0007669"/>
    <property type="project" value="TreeGrafter"/>
</dbReference>
<comment type="caution">
    <text evidence="4">The sequence shown here is derived from an EMBL/GenBank/DDBJ whole genome shotgun (WGS) entry which is preliminary data.</text>
</comment>
<feature type="domain" description="Acyl-CoA dehydrogenase C-terminal" evidence="3">
    <location>
        <begin position="246"/>
        <end position="377"/>
    </location>
</feature>
<dbReference type="Pfam" id="PF02771">
    <property type="entry name" value="Acyl-CoA_dh_N"/>
    <property type="match status" value="1"/>
</dbReference>
<evidence type="ECO:0000259" key="2">
    <source>
        <dbReference type="Pfam" id="PF02771"/>
    </source>
</evidence>
<dbReference type="GO" id="GO:0050660">
    <property type="term" value="F:flavin adenine dinucleotide binding"/>
    <property type="evidence" value="ECO:0007669"/>
    <property type="project" value="InterPro"/>
</dbReference>
<dbReference type="SUPFAM" id="SSF56645">
    <property type="entry name" value="Acyl-CoA dehydrogenase NM domain-like"/>
    <property type="match status" value="1"/>
</dbReference>
<gene>
    <name evidence="4" type="ORF">ALQ49_01608</name>
</gene>
<dbReference type="PANTHER" id="PTHR43884:SF12">
    <property type="entry name" value="ISOVALERYL-COA DEHYDROGENASE, MITOCHONDRIAL-RELATED"/>
    <property type="match status" value="1"/>
</dbReference>
<dbReference type="AlphaFoldDB" id="A0A3M3S0G4"/>
<dbReference type="PIRSF" id="PIRSF016578">
    <property type="entry name" value="HsaA"/>
    <property type="match status" value="1"/>
</dbReference>
<organism evidence="4 5">
    <name type="scientific">Pseudomonas syringae pv. apii</name>
    <dbReference type="NCBI Taxonomy" id="81036"/>
    <lineage>
        <taxon>Bacteria</taxon>
        <taxon>Pseudomonadati</taxon>
        <taxon>Pseudomonadota</taxon>
        <taxon>Gammaproteobacteria</taxon>
        <taxon>Pseudomonadales</taxon>
        <taxon>Pseudomonadaceae</taxon>
        <taxon>Pseudomonas</taxon>
    </lineage>
</organism>
<evidence type="ECO:0000313" key="5">
    <source>
        <dbReference type="Proteomes" id="UP000278062"/>
    </source>
</evidence>
<accession>A0A3M3S0G4</accession>
<keyword evidence="1" id="KW-0560">Oxidoreductase</keyword>
<dbReference type="NCBIfam" id="TIGR04022">
    <property type="entry name" value="sulfur_SfnB"/>
    <property type="match status" value="1"/>
</dbReference>
<dbReference type="SUPFAM" id="SSF47203">
    <property type="entry name" value="Acyl-CoA dehydrogenase C-terminal domain-like"/>
    <property type="match status" value="1"/>
</dbReference>
<name>A0A3M3S0G4_9PSED</name>
<evidence type="ECO:0000313" key="4">
    <source>
        <dbReference type="EMBL" id="RMO02190.1"/>
    </source>
</evidence>
<dbReference type="InterPro" id="IPR013107">
    <property type="entry name" value="Acyl-CoA_DH_C"/>
</dbReference>
<proteinExistence type="predicted"/>
<dbReference type="Proteomes" id="UP000278062">
    <property type="component" value="Unassembled WGS sequence"/>
</dbReference>
<sequence>MNTPLQRPLADSTGLIENDAHALAVATALAQEFSIDAALRDRERQIPYSELDAVSRSGILGISIPLAFGGAEVNNVILAKVIAQIAQADGSLGQILQNHFHTLEVLRVYGSRAQQQRIFSEVLAGALFGVAVDEQGATNSQICTAVLASSGEGYRISGRKFCATCAPYTRQILASAVDAQGAQYMVFISLDALGLSIVDDGSCFGQRTVGGGSVMFDNVYVTSSDVVPFQVSLNDPNCVERHAQFMHAAVGTGIARAAYEDTLRFVREHARPWPEAAVDKARDDPLTIIEIGRLIIRLHAAEALLERAGAAVDLNRKAVCAENVALASMVVAAAQTLSTEVSLAAGSKLIELGGARATLSDYGLDRHWRNARVHTLYDPARWGPHQQGQQKLAPF</sequence>
<dbReference type="EMBL" id="RBPL01000017">
    <property type="protein sequence ID" value="RMO02190.1"/>
    <property type="molecule type" value="Genomic_DNA"/>
</dbReference>
<dbReference type="Gene3D" id="1.10.540.10">
    <property type="entry name" value="Acyl-CoA dehydrogenase/oxidase, N-terminal domain"/>
    <property type="match status" value="1"/>
</dbReference>
<dbReference type="GO" id="GO:0008470">
    <property type="term" value="F:3-methylbutanoyl-CoA dehydrogenase activity"/>
    <property type="evidence" value="ECO:0007669"/>
    <property type="project" value="TreeGrafter"/>
</dbReference>
<dbReference type="InterPro" id="IPR037069">
    <property type="entry name" value="AcylCoA_DH/ox_N_sf"/>
</dbReference>
<dbReference type="InterPro" id="IPR009100">
    <property type="entry name" value="AcylCoA_DH/oxidase_NM_dom_sf"/>
</dbReference>
<feature type="domain" description="Acyl-CoA dehydrogenase/oxidase N-terminal" evidence="2">
    <location>
        <begin position="25"/>
        <end position="125"/>
    </location>
</feature>